<keyword evidence="2" id="KW-0489">Methyltransferase</keyword>
<dbReference type="GO" id="GO:0032259">
    <property type="term" value="P:methylation"/>
    <property type="evidence" value="ECO:0007669"/>
    <property type="project" value="UniProtKB-KW"/>
</dbReference>
<comment type="caution">
    <text evidence="2">The sequence shown here is derived from an EMBL/GenBank/DDBJ whole genome shotgun (WGS) entry which is preliminary data.</text>
</comment>
<reference evidence="2 3" key="1">
    <citation type="submission" date="2020-05" db="EMBL/GenBank/DDBJ databases">
        <title>Hymenobacter terrestris sp. nov. and Hymenobacter lapidiphilus sp. nov., isolated from regoliths in Antarctica.</title>
        <authorList>
            <person name="Sedlacek I."/>
            <person name="Pantucek R."/>
            <person name="Zeman M."/>
            <person name="Holochova P."/>
            <person name="Kralova S."/>
            <person name="Stankova E."/>
            <person name="Sedo O."/>
            <person name="Micenkova L."/>
            <person name="Svec P."/>
            <person name="Gupta V."/>
            <person name="Sood U."/>
            <person name="Korpole U.S."/>
            <person name="Lal R."/>
        </authorList>
    </citation>
    <scope>NUCLEOTIDE SEQUENCE [LARGE SCALE GENOMIC DNA]</scope>
    <source>
        <strain evidence="2 3">P5252</strain>
    </source>
</reference>
<dbReference type="RefSeq" id="WP_176900637.1">
    <property type="nucleotide sequence ID" value="NZ_JABKAV010000047.1"/>
</dbReference>
<feature type="domain" description="Methyltransferase type 11" evidence="1">
    <location>
        <begin position="45"/>
        <end position="138"/>
    </location>
</feature>
<dbReference type="Proteomes" id="UP000626554">
    <property type="component" value="Unassembled WGS sequence"/>
</dbReference>
<dbReference type="InterPro" id="IPR013216">
    <property type="entry name" value="Methyltransf_11"/>
</dbReference>
<dbReference type="Pfam" id="PF08241">
    <property type="entry name" value="Methyltransf_11"/>
    <property type="match status" value="1"/>
</dbReference>
<evidence type="ECO:0000313" key="3">
    <source>
        <dbReference type="Proteomes" id="UP000626554"/>
    </source>
</evidence>
<proteinExistence type="predicted"/>
<evidence type="ECO:0000259" key="1">
    <source>
        <dbReference type="Pfam" id="PF08241"/>
    </source>
</evidence>
<dbReference type="PANTHER" id="PTHR43861">
    <property type="entry name" value="TRANS-ACONITATE 2-METHYLTRANSFERASE-RELATED"/>
    <property type="match status" value="1"/>
</dbReference>
<dbReference type="SUPFAM" id="SSF53335">
    <property type="entry name" value="S-adenosyl-L-methionine-dependent methyltransferases"/>
    <property type="match status" value="1"/>
</dbReference>
<gene>
    <name evidence="2" type="ORF">HW556_13595</name>
</gene>
<dbReference type="GO" id="GO:0008168">
    <property type="term" value="F:methyltransferase activity"/>
    <property type="evidence" value="ECO:0007669"/>
    <property type="project" value="UniProtKB-KW"/>
</dbReference>
<keyword evidence="3" id="KW-1185">Reference proteome</keyword>
<protein>
    <submittedName>
        <fullName evidence="2">Class I SAM-dependent methyltransferase</fullName>
    </submittedName>
</protein>
<dbReference type="Gene3D" id="3.40.50.150">
    <property type="entry name" value="Vaccinia Virus protein VP39"/>
    <property type="match status" value="1"/>
</dbReference>
<organism evidence="2 3">
    <name type="scientific">Hymenobacter terrestris</name>
    <dbReference type="NCBI Taxonomy" id="2748310"/>
    <lineage>
        <taxon>Bacteria</taxon>
        <taxon>Pseudomonadati</taxon>
        <taxon>Bacteroidota</taxon>
        <taxon>Cytophagia</taxon>
        <taxon>Cytophagales</taxon>
        <taxon>Hymenobacteraceae</taxon>
        <taxon>Hymenobacter</taxon>
    </lineage>
</organism>
<dbReference type="PANTHER" id="PTHR43861:SF6">
    <property type="entry name" value="METHYLTRANSFERASE TYPE 11"/>
    <property type="match status" value="1"/>
</dbReference>
<accession>A0ABX2Q844</accession>
<dbReference type="EMBL" id="JABKAV010000047">
    <property type="protein sequence ID" value="NVO85917.1"/>
    <property type="molecule type" value="Genomic_DNA"/>
</dbReference>
<dbReference type="InterPro" id="IPR029063">
    <property type="entry name" value="SAM-dependent_MTases_sf"/>
</dbReference>
<evidence type="ECO:0000313" key="2">
    <source>
        <dbReference type="EMBL" id="NVO85917.1"/>
    </source>
</evidence>
<dbReference type="CDD" id="cd02440">
    <property type="entry name" value="AdoMet_MTases"/>
    <property type="match status" value="1"/>
</dbReference>
<sequence>MNNSENKLSWTGERLVTELINHEASLDHLHRYARARELAVGLDVLDIASGEGYGSNLLAQVARSVVGVDIAQEAVDFSNSKYKRSNLTFRQGSASAMPLPDASIDVIVSFETLEHHHLHDEMFLEIKRVLRPKGLLIMSSPEKSTYQELDPDNPFHVKELNLVEFRTLIEKYFGHYKMLYQRYLEASVLTVEDEVGALVEYTGDFDSVESNVGLKKWYYNICIASDAELQPVAPSVFRRKDAPASPWAIAWQNEQKRELKLQEQIQSIYDSHTYRIGRLVTAPLRFLKKDSSGK</sequence>
<name>A0ABX2Q844_9BACT</name>
<keyword evidence="2" id="KW-0808">Transferase</keyword>